<dbReference type="Proteomes" id="UP000237968">
    <property type="component" value="Unassembled WGS sequence"/>
</dbReference>
<dbReference type="Pfam" id="PF02559">
    <property type="entry name" value="CarD_TRCF_RID"/>
    <property type="match status" value="1"/>
</dbReference>
<dbReference type="Gene3D" id="1.20.58.1290">
    <property type="entry name" value="CarD-like, C-terminal domain"/>
    <property type="match status" value="1"/>
</dbReference>
<dbReference type="SMART" id="SM01058">
    <property type="entry name" value="CarD_TRCF"/>
    <property type="match status" value="1"/>
</dbReference>
<dbReference type="Gene3D" id="2.40.10.170">
    <property type="match status" value="1"/>
</dbReference>
<keyword evidence="3" id="KW-1185">Reference proteome</keyword>
<dbReference type="InterPro" id="IPR003711">
    <property type="entry name" value="CarD-like/TRCF_RID"/>
</dbReference>
<comment type="caution">
    <text evidence="2">The sequence shown here is derived from an EMBL/GenBank/DDBJ whole genome shotgun (WGS) entry which is preliminary data.</text>
</comment>
<reference evidence="2 3" key="1">
    <citation type="submission" date="2018-03" db="EMBL/GenBank/DDBJ databases">
        <title>Draft Genome Sequences of the Obligatory Marine Myxobacteria Enhygromyxa salina SWB005.</title>
        <authorList>
            <person name="Poehlein A."/>
            <person name="Moghaddam J.A."/>
            <person name="Harms H."/>
            <person name="Alanjari M."/>
            <person name="Koenig G.M."/>
            <person name="Daniel R."/>
            <person name="Schaeberle T.F."/>
        </authorList>
    </citation>
    <scope>NUCLEOTIDE SEQUENCE [LARGE SCALE GENOMIC DNA]</scope>
    <source>
        <strain evidence="2 3">SWB005</strain>
    </source>
</reference>
<evidence type="ECO:0000313" key="2">
    <source>
        <dbReference type="EMBL" id="PRP95419.1"/>
    </source>
</evidence>
<dbReference type="EMBL" id="PVNK01000170">
    <property type="protein sequence ID" value="PRP95419.1"/>
    <property type="molecule type" value="Genomic_DNA"/>
</dbReference>
<dbReference type="InterPro" id="IPR042215">
    <property type="entry name" value="CarD-like_C"/>
</dbReference>
<evidence type="ECO:0000259" key="1">
    <source>
        <dbReference type="SMART" id="SM01058"/>
    </source>
</evidence>
<name>A0A2S9XRC8_9BACT</name>
<sequence length="161" mass="18110">MAEFHVGDKAVYPGYGVAEITGIENREISGTEQRFYVLRVLGKDMTLMVPMSNADSVGLRNLIGKPEVDEVFEVLRKRGEKISTATWNRRYREYMEKVRTGSLTEIATVMRDLCLLRSDKDLSYGERNMLETARALLVQELALAKGDAEDAVEAEIEALFG</sequence>
<proteinExistence type="predicted"/>
<feature type="domain" description="CarD-like/TRCF RNAP-interacting" evidence="1">
    <location>
        <begin position="3"/>
        <end position="114"/>
    </location>
</feature>
<dbReference type="OrthoDB" id="9786074at2"/>
<dbReference type="PANTHER" id="PTHR38447:SF1">
    <property type="entry name" value="RNA POLYMERASE-BINDING TRANSCRIPTION FACTOR CARD"/>
    <property type="match status" value="1"/>
</dbReference>
<dbReference type="Pfam" id="PF21095">
    <property type="entry name" value="CarD_C"/>
    <property type="match status" value="1"/>
</dbReference>
<organism evidence="2 3">
    <name type="scientific">Enhygromyxa salina</name>
    <dbReference type="NCBI Taxonomy" id="215803"/>
    <lineage>
        <taxon>Bacteria</taxon>
        <taxon>Pseudomonadati</taxon>
        <taxon>Myxococcota</taxon>
        <taxon>Polyangia</taxon>
        <taxon>Nannocystales</taxon>
        <taxon>Nannocystaceae</taxon>
        <taxon>Enhygromyxa</taxon>
    </lineage>
</organism>
<accession>A0A2S9XRC8</accession>
<evidence type="ECO:0000313" key="3">
    <source>
        <dbReference type="Proteomes" id="UP000237968"/>
    </source>
</evidence>
<dbReference type="InterPro" id="IPR036101">
    <property type="entry name" value="CarD-like/TRCF_RID_sf"/>
</dbReference>
<protein>
    <submittedName>
        <fullName evidence="2">RNA polymerase-binding transcription factor CarD</fullName>
    </submittedName>
</protein>
<gene>
    <name evidence="2" type="primary">carD_1</name>
    <name evidence="2" type="ORF">ENSA5_38840</name>
</gene>
<dbReference type="GO" id="GO:0009303">
    <property type="term" value="P:rRNA transcription"/>
    <property type="evidence" value="ECO:0007669"/>
    <property type="project" value="TreeGrafter"/>
</dbReference>
<dbReference type="RefSeq" id="WP_106393200.1">
    <property type="nucleotide sequence ID" value="NZ_PVNK01000170.1"/>
</dbReference>
<dbReference type="PANTHER" id="PTHR38447">
    <property type="entry name" value="TRANSCRIPTION FACTOR YDEB-RELATED"/>
    <property type="match status" value="1"/>
</dbReference>
<dbReference type="SUPFAM" id="SSF141259">
    <property type="entry name" value="CarD-like"/>
    <property type="match status" value="1"/>
</dbReference>
<dbReference type="InterPro" id="IPR048792">
    <property type="entry name" value="CarD_C"/>
</dbReference>
<dbReference type="InterPro" id="IPR052531">
    <property type="entry name" value="CarD-like_regulator"/>
</dbReference>
<dbReference type="AlphaFoldDB" id="A0A2S9XRC8"/>